<evidence type="ECO:0000256" key="1">
    <source>
        <dbReference type="SAM" id="MobiDB-lite"/>
    </source>
</evidence>
<sequence>MNDPELEAALDAQQTLVESSLPLVREVFLQAQRDRVAHPLVVLIDCEDELGGDVARGWLGDETVNDAIALQHAEQVAARENEAADEPEHDEDHDEPATTVYAHGIAWSEARGVLSAAFPYLEPILDMKPAPEGILVISITAGGASALTAPLSDE</sequence>
<dbReference type="RefSeq" id="WP_146575046.1">
    <property type="nucleotide sequence ID" value="NZ_SJPH01000007.1"/>
</dbReference>
<dbReference type="AlphaFoldDB" id="A0A5C5VWP3"/>
<keyword evidence="3" id="KW-1185">Reference proteome</keyword>
<gene>
    <name evidence="2" type="ORF">Pla111_28320</name>
</gene>
<proteinExistence type="predicted"/>
<dbReference type="EMBL" id="SJPH01000007">
    <property type="protein sequence ID" value="TWT42527.1"/>
    <property type="molecule type" value="Genomic_DNA"/>
</dbReference>
<accession>A0A5C5VWP3</accession>
<feature type="compositionally biased region" description="Acidic residues" evidence="1">
    <location>
        <begin position="83"/>
        <end position="94"/>
    </location>
</feature>
<reference evidence="2 3" key="1">
    <citation type="submission" date="2019-02" db="EMBL/GenBank/DDBJ databases">
        <title>Deep-cultivation of Planctomycetes and their phenomic and genomic characterization uncovers novel biology.</title>
        <authorList>
            <person name="Wiegand S."/>
            <person name="Jogler M."/>
            <person name="Boedeker C."/>
            <person name="Pinto D."/>
            <person name="Vollmers J."/>
            <person name="Rivas-Marin E."/>
            <person name="Kohn T."/>
            <person name="Peeters S.H."/>
            <person name="Heuer A."/>
            <person name="Rast P."/>
            <person name="Oberbeckmann S."/>
            <person name="Bunk B."/>
            <person name="Jeske O."/>
            <person name="Meyerdierks A."/>
            <person name="Storesund J.E."/>
            <person name="Kallscheuer N."/>
            <person name="Luecker S."/>
            <person name="Lage O.M."/>
            <person name="Pohl T."/>
            <person name="Merkel B.J."/>
            <person name="Hornburger P."/>
            <person name="Mueller R.-W."/>
            <person name="Bruemmer F."/>
            <person name="Labrenz M."/>
            <person name="Spormann A.M."/>
            <person name="Op Den Camp H."/>
            <person name="Overmann J."/>
            <person name="Amann R."/>
            <person name="Jetten M.S.M."/>
            <person name="Mascher T."/>
            <person name="Medema M.H."/>
            <person name="Devos D.P."/>
            <person name="Kaster A.-K."/>
            <person name="Ovreas L."/>
            <person name="Rohde M."/>
            <person name="Galperin M.Y."/>
            <person name="Jogler C."/>
        </authorList>
    </citation>
    <scope>NUCLEOTIDE SEQUENCE [LARGE SCALE GENOMIC DNA]</scope>
    <source>
        <strain evidence="2 3">Pla111</strain>
    </source>
</reference>
<name>A0A5C5VWP3_9BACT</name>
<evidence type="ECO:0000313" key="2">
    <source>
        <dbReference type="EMBL" id="TWT42527.1"/>
    </source>
</evidence>
<dbReference type="Proteomes" id="UP000318995">
    <property type="component" value="Unassembled WGS sequence"/>
</dbReference>
<comment type="caution">
    <text evidence="2">The sequence shown here is derived from an EMBL/GenBank/DDBJ whole genome shotgun (WGS) entry which is preliminary data.</text>
</comment>
<organism evidence="2 3">
    <name type="scientific">Botrimarina hoheduenensis</name>
    <dbReference type="NCBI Taxonomy" id="2528000"/>
    <lineage>
        <taxon>Bacteria</taxon>
        <taxon>Pseudomonadati</taxon>
        <taxon>Planctomycetota</taxon>
        <taxon>Planctomycetia</taxon>
        <taxon>Pirellulales</taxon>
        <taxon>Lacipirellulaceae</taxon>
        <taxon>Botrimarina</taxon>
    </lineage>
</organism>
<evidence type="ECO:0000313" key="3">
    <source>
        <dbReference type="Proteomes" id="UP000318995"/>
    </source>
</evidence>
<feature type="region of interest" description="Disordered" evidence="1">
    <location>
        <begin position="75"/>
        <end position="98"/>
    </location>
</feature>
<dbReference type="OrthoDB" id="279242at2"/>
<protein>
    <submittedName>
        <fullName evidence="2">Uncharacterized protein</fullName>
    </submittedName>
</protein>